<evidence type="ECO:0000313" key="6">
    <source>
        <dbReference type="EMBL" id="PKQ63936.1"/>
    </source>
</evidence>
<gene>
    <name evidence="6" type="ORF">BZG02_07955</name>
</gene>
<name>A0A2N3I0T3_9BACT</name>
<keyword evidence="4" id="KW-0676">Redox-active center</keyword>
<dbReference type="InterPro" id="IPR013740">
    <property type="entry name" value="Redoxin"/>
</dbReference>
<dbReference type="Gene3D" id="3.40.30.10">
    <property type="entry name" value="Glutaredoxin"/>
    <property type="match status" value="1"/>
</dbReference>
<comment type="subcellular location">
    <subcellularLocation>
        <location evidence="1">Cell envelope</location>
    </subcellularLocation>
</comment>
<dbReference type="RefSeq" id="WP_180335667.1">
    <property type="nucleotide sequence ID" value="NZ_MVDD01000004.1"/>
</dbReference>
<dbReference type="AlphaFoldDB" id="A0A2N3I0T3"/>
<dbReference type="PROSITE" id="PS51352">
    <property type="entry name" value="THIOREDOXIN_2"/>
    <property type="match status" value="1"/>
</dbReference>
<dbReference type="Proteomes" id="UP000233535">
    <property type="component" value="Unassembled WGS sequence"/>
</dbReference>
<comment type="caution">
    <text evidence="6">The sequence shown here is derived from an EMBL/GenBank/DDBJ whole genome shotgun (WGS) entry which is preliminary data.</text>
</comment>
<dbReference type="GO" id="GO:0016491">
    <property type="term" value="F:oxidoreductase activity"/>
    <property type="evidence" value="ECO:0007669"/>
    <property type="project" value="InterPro"/>
</dbReference>
<evidence type="ECO:0000259" key="5">
    <source>
        <dbReference type="PROSITE" id="PS51352"/>
    </source>
</evidence>
<dbReference type="InterPro" id="IPR036249">
    <property type="entry name" value="Thioredoxin-like_sf"/>
</dbReference>
<reference evidence="6 7" key="1">
    <citation type="journal article" date="2017" name="Front. Microbiol.">
        <title>Labilibaculum manganireducens gen. nov., sp. nov. and Labilibaculum filiforme sp. nov., Novel Bacteroidetes Isolated from Subsurface Sediments of the Baltic Sea.</title>
        <authorList>
            <person name="Vandieken V."/>
            <person name="Marshall I.P."/>
            <person name="Niemann H."/>
            <person name="Engelen B."/>
            <person name="Cypionka H."/>
        </authorList>
    </citation>
    <scope>NUCLEOTIDE SEQUENCE [LARGE SCALE GENOMIC DNA]</scope>
    <source>
        <strain evidence="6 7">59.16B</strain>
    </source>
</reference>
<protein>
    <recommendedName>
        <fullName evidence="5">Thioredoxin domain-containing protein</fullName>
    </recommendedName>
</protein>
<dbReference type="PANTHER" id="PTHR42852:SF6">
    <property type="entry name" value="THIOL:DISULFIDE INTERCHANGE PROTEIN DSBE"/>
    <property type="match status" value="1"/>
</dbReference>
<dbReference type="EMBL" id="MVDD01000004">
    <property type="protein sequence ID" value="PKQ63936.1"/>
    <property type="molecule type" value="Genomic_DNA"/>
</dbReference>
<dbReference type="InterPro" id="IPR050553">
    <property type="entry name" value="Thioredoxin_ResA/DsbE_sf"/>
</dbReference>
<dbReference type="SUPFAM" id="SSF52833">
    <property type="entry name" value="Thioredoxin-like"/>
    <property type="match status" value="1"/>
</dbReference>
<dbReference type="Pfam" id="PF08534">
    <property type="entry name" value="Redoxin"/>
    <property type="match status" value="1"/>
</dbReference>
<evidence type="ECO:0000256" key="2">
    <source>
        <dbReference type="ARBA" id="ARBA00022748"/>
    </source>
</evidence>
<dbReference type="PROSITE" id="PS51257">
    <property type="entry name" value="PROKAR_LIPOPROTEIN"/>
    <property type="match status" value="1"/>
</dbReference>
<feature type="domain" description="Thioredoxin" evidence="5">
    <location>
        <begin position="329"/>
        <end position="474"/>
    </location>
</feature>
<keyword evidence="3" id="KW-1015">Disulfide bond</keyword>
<dbReference type="InterPro" id="IPR013766">
    <property type="entry name" value="Thioredoxin_domain"/>
</dbReference>
<keyword evidence="7" id="KW-1185">Reference proteome</keyword>
<dbReference type="PANTHER" id="PTHR42852">
    <property type="entry name" value="THIOL:DISULFIDE INTERCHANGE PROTEIN DSBE"/>
    <property type="match status" value="1"/>
</dbReference>
<evidence type="ECO:0000256" key="4">
    <source>
        <dbReference type="ARBA" id="ARBA00023284"/>
    </source>
</evidence>
<dbReference type="GO" id="GO:0017004">
    <property type="term" value="P:cytochrome complex assembly"/>
    <property type="evidence" value="ECO:0007669"/>
    <property type="project" value="UniProtKB-KW"/>
</dbReference>
<accession>A0A2N3I0T3</accession>
<dbReference type="GO" id="GO:0030313">
    <property type="term" value="C:cell envelope"/>
    <property type="evidence" value="ECO:0007669"/>
    <property type="project" value="UniProtKB-SubCell"/>
</dbReference>
<proteinExistence type="predicted"/>
<evidence type="ECO:0000256" key="1">
    <source>
        <dbReference type="ARBA" id="ARBA00004196"/>
    </source>
</evidence>
<organism evidence="6 7">
    <name type="scientific">Labilibaculum filiforme</name>
    <dbReference type="NCBI Taxonomy" id="1940526"/>
    <lineage>
        <taxon>Bacteria</taxon>
        <taxon>Pseudomonadati</taxon>
        <taxon>Bacteroidota</taxon>
        <taxon>Bacteroidia</taxon>
        <taxon>Marinilabiliales</taxon>
        <taxon>Marinifilaceae</taxon>
        <taxon>Labilibaculum</taxon>
    </lineage>
</organism>
<evidence type="ECO:0000313" key="7">
    <source>
        <dbReference type="Proteomes" id="UP000233535"/>
    </source>
</evidence>
<dbReference type="CDD" id="cd02966">
    <property type="entry name" value="TlpA_like_family"/>
    <property type="match status" value="1"/>
</dbReference>
<sequence length="474" mass="53977">MKRNSNIQKLIFFFISLVFLGCTEKQTVNYAIVSGTLINANEDEVKLASIFTSISIDTVPAITHVLKLDGKGSFIDTLYIDGKRVFSLGQAKSQLAFTIKPGQHLQLTSDFLDVQNTTVFTGDASDVNNYLFKKVQIDNRINNIYRDEKGDDVASFIKKQEAYKGEYMQLLASSTGLTDAFISNEKKDIQYTKVRSYIAYAQGYRYINGEDAPEIPSDFFDVVSETNMQDYSEFKRSVLYQFLLRGYYAYEYTKLVGNIWEADPLEKLKMLSKMITDKSILEELFIMNARYDITRTPNLQAYYDFFNANVSNQVYKDAVRETYDGLMATKPGQKSPEFVNYQNSKGGTTSLSDFRGKYVYIDVWATWCGPCRGEIPYLQKVEEQYHGNENIVFVSLSVDELINLSKWQTFVKEKELGGVQLIADKALDSEFVKKYQIMGIPQFILIGPEGKIVTPDAPRPSNPELINLFNKCGI</sequence>
<keyword evidence="2" id="KW-0201">Cytochrome c-type biogenesis</keyword>
<evidence type="ECO:0000256" key="3">
    <source>
        <dbReference type="ARBA" id="ARBA00023157"/>
    </source>
</evidence>